<dbReference type="Proteomes" id="UP000247099">
    <property type="component" value="Unassembled WGS sequence"/>
</dbReference>
<dbReference type="PROSITE" id="PS50860">
    <property type="entry name" value="AA_TRNA_LIGASE_II_ALA"/>
    <property type="match status" value="1"/>
</dbReference>
<sequence length="933" mass="103330">MTSAEIRQSFLDFFKDKQHTVVPSASLMPQSPGLLFTNAGMNQFVPYFLGTEKAPYSPARAADTQKCIRAGGKHNDLEDVGYDTYHHTFFEMLGNWSFGDYFKKEAIEWSWELIVERWGVPADRLYATIYMPGEGDPSQFDQEAYDFWAALFEKKGLDPKVHVINGDVKDNFWMMGETGPCGPCSELHVDLTPNGDSQGKLVNKDSDLCIEIWNLVFIQYNAESDGSYRDLPAKHIDTGMGFERACSLIQNTKGFTDFSQKPSNYATDVFQPIFRTLEKLSGKTYKDIYPESVDSDKSKLSDEMKEAIAFRVIADHIRTLTFSLADGILLGNTGRNYVLRRILRRAVRYGRTLGFSSQQTFLPELVDTLVGEFGEVFPELKERADAVKENLQREEASFNETLDRGLVIFEQELDGLKGQLDGEFAFKLYDTYGFPIDLTQLLCAERGLKVDMDTFEKHMEAQRERARAARTQQLVKAAEIATDAVTEFTGFEEDESTATVLEIHPQDGELLVITDRTPFYVEMGGQLGDQGSLTVKDETYPVSAVHQLSSARAHCLPADADISVGDKVILRIDPERRRPIEAHHSATHLLHWALHEIVSPDAAQQGSLVSRNRLRFDFNSGALSSEQIDALELKVNECIEANEPVSAVEVPYASIKERKDIQQFFGDKYGDKVRVVQIGGHPGQLDGYSMELCGGTHVNHTQDIGLFKIKSEGAIASGIRRIEAVCGTAAYDWIHSKIEKATVEGDELRKRLDKLNGKLEELDAEPVSFPGFPHIMAGMLDSGTFEQKNQVFKDALRHIEGLKNATVEADKALKKAQAAGAAKMASEFLKDLDLNNSLVLSTEGPAALLQELLNGLKSKQFTEAAFFIVNDGEKLHLGALAGSDSGQNAGNLIKEIAPIAGGKGGGKPDMARGAAPELNKASELESKAKELLA</sequence>
<evidence type="ECO:0000256" key="11">
    <source>
        <dbReference type="HAMAP-Rule" id="MF_00036"/>
    </source>
</evidence>
<dbReference type="GO" id="GO:0008270">
    <property type="term" value="F:zinc ion binding"/>
    <property type="evidence" value="ECO:0007669"/>
    <property type="project" value="UniProtKB-UniRule"/>
</dbReference>
<keyword evidence="10 11" id="KW-0030">Aminoacyl-tRNA synthetase</keyword>
<evidence type="ECO:0000256" key="5">
    <source>
        <dbReference type="ARBA" id="ARBA00022741"/>
    </source>
</evidence>
<comment type="caution">
    <text evidence="15">The sequence shown here is derived from an EMBL/GenBank/DDBJ whole genome shotgun (WGS) entry which is preliminary data.</text>
</comment>
<feature type="compositionally biased region" description="Basic and acidic residues" evidence="13">
    <location>
        <begin position="920"/>
        <end position="933"/>
    </location>
</feature>
<evidence type="ECO:0000256" key="2">
    <source>
        <dbReference type="ARBA" id="ARBA00022555"/>
    </source>
</evidence>
<evidence type="ECO:0000259" key="14">
    <source>
        <dbReference type="PROSITE" id="PS50860"/>
    </source>
</evidence>
<evidence type="ECO:0000256" key="9">
    <source>
        <dbReference type="ARBA" id="ARBA00022917"/>
    </source>
</evidence>
<dbReference type="InterPro" id="IPR045864">
    <property type="entry name" value="aa-tRNA-synth_II/BPL/LPL"/>
</dbReference>
<keyword evidence="3 11" id="KW-0436">Ligase</keyword>
<dbReference type="InterPro" id="IPR003156">
    <property type="entry name" value="DHHA1_dom"/>
</dbReference>
<evidence type="ECO:0000313" key="15">
    <source>
        <dbReference type="EMBL" id="PXA04099.1"/>
    </source>
</evidence>
<dbReference type="InterPro" id="IPR018164">
    <property type="entry name" value="Ala-tRNA-synth_IIc_N"/>
</dbReference>
<dbReference type="AlphaFoldDB" id="A0A317ZJX6"/>
<feature type="binding site" evidence="11">
    <location>
        <position position="588"/>
    </location>
    <ligand>
        <name>Zn(2+)</name>
        <dbReference type="ChEBI" id="CHEBI:29105"/>
    </ligand>
</feature>
<evidence type="ECO:0000256" key="1">
    <source>
        <dbReference type="ARBA" id="ARBA00008226"/>
    </source>
</evidence>
<dbReference type="GO" id="GO:0006419">
    <property type="term" value="P:alanyl-tRNA aminoacylation"/>
    <property type="evidence" value="ECO:0007669"/>
    <property type="project" value="UniProtKB-UniRule"/>
</dbReference>
<dbReference type="InterPro" id="IPR009000">
    <property type="entry name" value="Transl_B-barrel_sf"/>
</dbReference>
<dbReference type="Gene3D" id="3.10.310.40">
    <property type="match status" value="1"/>
</dbReference>
<comment type="domain">
    <text evidence="11">Consists of three domains; the N-terminal catalytic domain, the editing domain and the C-terminal C-Ala domain. The editing domain removes incorrectly charged amino acids, while the C-Ala domain, along with tRNA(Ala), serves as a bridge to cooperatively bring together the editing and aminoacylation centers thus stimulating deacylation of misacylated tRNAs.</text>
</comment>
<dbReference type="Pfam" id="PF02272">
    <property type="entry name" value="DHHA1"/>
    <property type="match status" value="1"/>
</dbReference>
<dbReference type="InterPro" id="IPR018163">
    <property type="entry name" value="Thr/Ala-tRNA-synth_IIc_edit"/>
</dbReference>
<dbReference type="FunFam" id="3.30.930.10:FF:000011">
    <property type="entry name" value="Alanine--tRNA ligase, cytoplasmic"/>
    <property type="match status" value="1"/>
</dbReference>
<dbReference type="GO" id="GO:0004813">
    <property type="term" value="F:alanine-tRNA ligase activity"/>
    <property type="evidence" value="ECO:0007669"/>
    <property type="project" value="UniProtKB-UniRule"/>
</dbReference>
<dbReference type="Gene3D" id="2.40.30.130">
    <property type="match status" value="1"/>
</dbReference>
<gene>
    <name evidence="11" type="primary">alaS</name>
    <name evidence="15" type="ORF">DDZ13_08655</name>
</gene>
<keyword evidence="6 11" id="KW-0862">Zinc</keyword>
<feature type="coiled-coil region" evidence="12">
    <location>
        <begin position="738"/>
        <end position="765"/>
    </location>
</feature>
<dbReference type="SUPFAM" id="SSF50447">
    <property type="entry name" value="Translation proteins"/>
    <property type="match status" value="1"/>
</dbReference>
<dbReference type="CDD" id="cd00673">
    <property type="entry name" value="AlaRS_core"/>
    <property type="match status" value="1"/>
</dbReference>
<dbReference type="EC" id="6.1.1.7" evidence="11"/>
<evidence type="ECO:0000256" key="6">
    <source>
        <dbReference type="ARBA" id="ARBA00022833"/>
    </source>
</evidence>
<feature type="binding site" evidence="11">
    <location>
        <position position="584"/>
    </location>
    <ligand>
        <name>Zn(2+)</name>
        <dbReference type="ChEBI" id="CHEBI:29105"/>
    </ligand>
</feature>
<organism evidence="15 16">
    <name type="scientific">Coraliomargarita sinensis</name>
    <dbReference type="NCBI Taxonomy" id="2174842"/>
    <lineage>
        <taxon>Bacteria</taxon>
        <taxon>Pseudomonadati</taxon>
        <taxon>Verrucomicrobiota</taxon>
        <taxon>Opitutia</taxon>
        <taxon>Puniceicoccales</taxon>
        <taxon>Coraliomargaritaceae</taxon>
        <taxon>Coraliomargarita</taxon>
    </lineage>
</organism>
<evidence type="ECO:0000256" key="13">
    <source>
        <dbReference type="SAM" id="MobiDB-lite"/>
    </source>
</evidence>
<dbReference type="FunFam" id="3.30.980.10:FF:000004">
    <property type="entry name" value="Alanine--tRNA ligase, cytoplasmic"/>
    <property type="match status" value="1"/>
</dbReference>
<dbReference type="InterPro" id="IPR023033">
    <property type="entry name" value="Ala_tRNA_ligase_euk/bac"/>
</dbReference>
<dbReference type="Pfam" id="PF07973">
    <property type="entry name" value="tRNA_SAD"/>
    <property type="match status" value="1"/>
</dbReference>
<dbReference type="SUPFAM" id="SSF55186">
    <property type="entry name" value="ThrRS/AlaRS common domain"/>
    <property type="match status" value="1"/>
</dbReference>
<dbReference type="NCBIfam" id="TIGR00344">
    <property type="entry name" value="alaS"/>
    <property type="match status" value="1"/>
</dbReference>
<keyword evidence="8 11" id="KW-0694">RNA-binding</keyword>
<evidence type="ECO:0000313" key="16">
    <source>
        <dbReference type="Proteomes" id="UP000247099"/>
    </source>
</evidence>
<comment type="catalytic activity">
    <reaction evidence="11">
        <text>tRNA(Ala) + L-alanine + ATP = L-alanyl-tRNA(Ala) + AMP + diphosphate</text>
        <dbReference type="Rhea" id="RHEA:12540"/>
        <dbReference type="Rhea" id="RHEA-COMP:9657"/>
        <dbReference type="Rhea" id="RHEA-COMP:9923"/>
        <dbReference type="ChEBI" id="CHEBI:30616"/>
        <dbReference type="ChEBI" id="CHEBI:33019"/>
        <dbReference type="ChEBI" id="CHEBI:57972"/>
        <dbReference type="ChEBI" id="CHEBI:78442"/>
        <dbReference type="ChEBI" id="CHEBI:78497"/>
        <dbReference type="ChEBI" id="CHEBI:456215"/>
        <dbReference type="EC" id="6.1.1.7"/>
    </reaction>
</comment>
<dbReference type="Pfam" id="PF01411">
    <property type="entry name" value="tRNA-synt_2c"/>
    <property type="match status" value="1"/>
</dbReference>
<dbReference type="InterPro" id="IPR002318">
    <property type="entry name" value="Ala-tRNA-lgiase_IIc"/>
</dbReference>
<keyword evidence="4 11" id="KW-0479">Metal-binding</keyword>
<comment type="cofactor">
    <cofactor evidence="11">
        <name>Zn(2+)</name>
        <dbReference type="ChEBI" id="CHEBI:29105"/>
    </cofactor>
    <text evidence="11">Binds 1 zinc ion per subunit.</text>
</comment>
<keyword evidence="5 11" id="KW-0547">Nucleotide-binding</keyword>
<dbReference type="PANTHER" id="PTHR11777">
    <property type="entry name" value="ALANYL-TRNA SYNTHETASE"/>
    <property type="match status" value="1"/>
</dbReference>
<dbReference type="InterPro" id="IPR050058">
    <property type="entry name" value="Ala-tRNA_ligase"/>
</dbReference>
<evidence type="ECO:0000256" key="7">
    <source>
        <dbReference type="ARBA" id="ARBA00022840"/>
    </source>
</evidence>
<dbReference type="RefSeq" id="WP_110131046.1">
    <property type="nucleotide sequence ID" value="NZ_QHJQ01000005.1"/>
</dbReference>
<dbReference type="InterPro" id="IPR018162">
    <property type="entry name" value="Ala-tRNA-ligase_IIc_anticod-bd"/>
</dbReference>
<keyword evidence="12" id="KW-0175">Coiled coil</keyword>
<feature type="region of interest" description="Disordered" evidence="13">
    <location>
        <begin position="900"/>
        <end position="933"/>
    </location>
</feature>
<dbReference type="OrthoDB" id="9803884at2"/>
<dbReference type="GO" id="GO:0005524">
    <property type="term" value="F:ATP binding"/>
    <property type="evidence" value="ECO:0007669"/>
    <property type="project" value="UniProtKB-UniRule"/>
</dbReference>
<dbReference type="SMART" id="SM00863">
    <property type="entry name" value="tRNA_SAD"/>
    <property type="match status" value="1"/>
</dbReference>
<protein>
    <recommendedName>
        <fullName evidence="11">Alanine--tRNA ligase</fullName>
        <ecNumber evidence="11">6.1.1.7</ecNumber>
    </recommendedName>
    <alternativeName>
        <fullName evidence="11">Alanyl-tRNA synthetase</fullName>
        <shortName evidence="11">AlaRS</shortName>
    </alternativeName>
</protein>
<keyword evidence="11" id="KW-0963">Cytoplasm</keyword>
<dbReference type="GO" id="GO:0005737">
    <property type="term" value="C:cytoplasm"/>
    <property type="evidence" value="ECO:0007669"/>
    <property type="project" value="UniProtKB-SubCell"/>
</dbReference>
<keyword evidence="2 11" id="KW-0820">tRNA-binding</keyword>
<dbReference type="HAMAP" id="MF_00036_B">
    <property type="entry name" value="Ala_tRNA_synth_B"/>
    <property type="match status" value="1"/>
</dbReference>
<evidence type="ECO:0000256" key="8">
    <source>
        <dbReference type="ARBA" id="ARBA00022884"/>
    </source>
</evidence>
<dbReference type="SUPFAM" id="SSF101353">
    <property type="entry name" value="Putative anticodon-binding domain of alanyl-tRNA synthetase (AlaRS)"/>
    <property type="match status" value="1"/>
</dbReference>
<dbReference type="PRINTS" id="PR00980">
    <property type="entry name" value="TRNASYNTHALA"/>
</dbReference>
<feature type="domain" description="Alanyl-transfer RNA synthetases family profile" evidence="14">
    <location>
        <begin position="1"/>
        <end position="736"/>
    </location>
</feature>
<dbReference type="InterPro" id="IPR012947">
    <property type="entry name" value="tRNA_SAD"/>
</dbReference>
<dbReference type="GO" id="GO:0000049">
    <property type="term" value="F:tRNA binding"/>
    <property type="evidence" value="ECO:0007669"/>
    <property type="project" value="UniProtKB-KW"/>
</dbReference>
<evidence type="ECO:0000256" key="12">
    <source>
        <dbReference type="SAM" id="Coils"/>
    </source>
</evidence>
<dbReference type="FunCoup" id="A0A317ZJX6">
    <property type="interactions" value="504"/>
</dbReference>
<proteinExistence type="inferred from homology"/>
<dbReference type="GO" id="GO:0002161">
    <property type="term" value="F:aminoacyl-tRNA deacylase activity"/>
    <property type="evidence" value="ECO:0007669"/>
    <property type="project" value="TreeGrafter"/>
</dbReference>
<comment type="subcellular location">
    <subcellularLocation>
        <location evidence="11">Cytoplasm</location>
    </subcellularLocation>
</comment>
<dbReference type="InterPro" id="IPR018165">
    <property type="entry name" value="Ala-tRNA-synth_IIc_core"/>
</dbReference>
<keyword evidence="16" id="KW-1185">Reference proteome</keyword>
<comment type="function">
    <text evidence="11">Catalyzes the attachment of alanine to tRNA(Ala) in a two-step reaction: alanine is first activated by ATP to form Ala-AMP and then transferred to the acceptor end of tRNA(Ala). Also edits incorrectly charged Ser-tRNA(Ala) and Gly-tRNA(Ala) via its editing domain.</text>
</comment>
<dbReference type="Gene3D" id="3.30.980.10">
    <property type="entry name" value="Threonyl-trna Synthetase, Chain A, domain 2"/>
    <property type="match status" value="1"/>
</dbReference>
<evidence type="ECO:0000256" key="10">
    <source>
        <dbReference type="ARBA" id="ARBA00023146"/>
    </source>
</evidence>
<dbReference type="EMBL" id="QHJQ01000005">
    <property type="protein sequence ID" value="PXA04099.1"/>
    <property type="molecule type" value="Genomic_DNA"/>
</dbReference>
<dbReference type="InParanoid" id="A0A317ZJX6"/>
<accession>A0A317ZJX6</accession>
<dbReference type="Gene3D" id="3.30.930.10">
    <property type="entry name" value="Bira Bifunctional Protein, Domain 2"/>
    <property type="match status" value="1"/>
</dbReference>
<reference evidence="15 16" key="1">
    <citation type="submission" date="2018-05" db="EMBL/GenBank/DDBJ databases">
        <title>Coraliomargarita sinensis sp. nov., isolated from a marine solar saltern.</title>
        <authorList>
            <person name="Zhou L.Y."/>
        </authorList>
    </citation>
    <scope>NUCLEOTIDE SEQUENCE [LARGE SCALE GENOMIC DNA]</scope>
    <source>
        <strain evidence="15 16">WN38</strain>
    </source>
</reference>
<name>A0A317ZJX6_9BACT</name>
<feature type="binding site" evidence="11">
    <location>
        <position position="697"/>
    </location>
    <ligand>
        <name>Zn(2+)</name>
        <dbReference type="ChEBI" id="CHEBI:29105"/>
    </ligand>
</feature>
<comment type="similarity">
    <text evidence="1 11">Belongs to the class-II aminoacyl-tRNA synthetase family.</text>
</comment>
<dbReference type="FunFam" id="3.10.310.40:FF:000001">
    <property type="entry name" value="Alanine--tRNA ligase"/>
    <property type="match status" value="1"/>
</dbReference>
<feature type="binding site" evidence="11">
    <location>
        <position position="693"/>
    </location>
    <ligand>
        <name>Zn(2+)</name>
        <dbReference type="ChEBI" id="CHEBI:29105"/>
    </ligand>
</feature>
<evidence type="ECO:0000256" key="3">
    <source>
        <dbReference type="ARBA" id="ARBA00022598"/>
    </source>
</evidence>
<keyword evidence="9 11" id="KW-0648">Protein biosynthesis</keyword>
<dbReference type="SUPFAM" id="SSF55681">
    <property type="entry name" value="Class II aaRS and biotin synthetases"/>
    <property type="match status" value="1"/>
</dbReference>
<keyword evidence="7 11" id="KW-0067">ATP-binding</keyword>
<evidence type="ECO:0000256" key="4">
    <source>
        <dbReference type="ARBA" id="ARBA00022723"/>
    </source>
</evidence>
<dbReference type="PANTHER" id="PTHR11777:SF9">
    <property type="entry name" value="ALANINE--TRNA LIGASE, CYTOPLASMIC"/>
    <property type="match status" value="1"/>
</dbReference>